<organism evidence="2 3">
    <name type="scientific">Aspergillus aculeatus (strain ATCC 16872 / CBS 172.66 / WB 5094)</name>
    <dbReference type="NCBI Taxonomy" id="690307"/>
    <lineage>
        <taxon>Eukaryota</taxon>
        <taxon>Fungi</taxon>
        <taxon>Dikarya</taxon>
        <taxon>Ascomycota</taxon>
        <taxon>Pezizomycotina</taxon>
        <taxon>Eurotiomycetes</taxon>
        <taxon>Eurotiomycetidae</taxon>
        <taxon>Eurotiales</taxon>
        <taxon>Aspergillaceae</taxon>
        <taxon>Aspergillus</taxon>
        <taxon>Aspergillus subgen. Circumdati</taxon>
    </lineage>
</organism>
<sequence length="321" mass="36553">MGWFWGGSNQDDPVKKLDPELRDFLEHEAPKKYVPTNALPSVHEPSKTVEKTPVPPPSSESASTPSEPSVPSASLFPDGRYAHLWKTYKPPQEKEQSEMKTAERVIEKYKQRGDTVHRAAMENCALEQEDWANCFRTGNWQKQLKARATMCSEENSKFSRCFTTQAKFLQALGYASSFEWDAEREERIQMHADKLYHEMLDYETQVEEAQKAGLEPPPLTSLFNPQAPPPPPHSPAVTTKKTLEIPGGEAIPVGLKPSKPLEKLTPHERELEIRAHNAQLEQQKLYVQEATPFIKSQDEARSKRREKATSWFGETIGRWVT</sequence>
<protein>
    <submittedName>
        <fullName evidence="2">Uncharacterized protein</fullName>
    </submittedName>
</protein>
<keyword evidence="3" id="KW-1185">Reference proteome</keyword>
<evidence type="ECO:0000313" key="3">
    <source>
        <dbReference type="Proteomes" id="UP000184546"/>
    </source>
</evidence>
<dbReference type="Proteomes" id="UP000184546">
    <property type="component" value="Unassembled WGS sequence"/>
</dbReference>
<dbReference type="RefSeq" id="XP_020059379.1">
    <property type="nucleotide sequence ID" value="XM_020195743.1"/>
</dbReference>
<feature type="compositionally biased region" description="Low complexity" evidence="1">
    <location>
        <begin position="59"/>
        <end position="74"/>
    </location>
</feature>
<reference evidence="3" key="1">
    <citation type="journal article" date="2017" name="Genome Biol.">
        <title>Comparative genomics reveals high biological diversity and specific adaptations in the industrially and medically important fungal genus Aspergillus.</title>
        <authorList>
            <person name="de Vries R.P."/>
            <person name="Riley R."/>
            <person name="Wiebenga A."/>
            <person name="Aguilar-Osorio G."/>
            <person name="Amillis S."/>
            <person name="Uchima C.A."/>
            <person name="Anderluh G."/>
            <person name="Asadollahi M."/>
            <person name="Askin M."/>
            <person name="Barry K."/>
            <person name="Battaglia E."/>
            <person name="Bayram O."/>
            <person name="Benocci T."/>
            <person name="Braus-Stromeyer S.A."/>
            <person name="Caldana C."/>
            <person name="Canovas D."/>
            <person name="Cerqueira G.C."/>
            <person name="Chen F."/>
            <person name="Chen W."/>
            <person name="Choi C."/>
            <person name="Clum A."/>
            <person name="Dos Santos R.A."/>
            <person name="Damasio A.R."/>
            <person name="Diallinas G."/>
            <person name="Emri T."/>
            <person name="Fekete E."/>
            <person name="Flipphi M."/>
            <person name="Freyberg S."/>
            <person name="Gallo A."/>
            <person name="Gournas C."/>
            <person name="Habgood R."/>
            <person name="Hainaut M."/>
            <person name="Harispe M.L."/>
            <person name="Henrissat B."/>
            <person name="Hilden K.S."/>
            <person name="Hope R."/>
            <person name="Hossain A."/>
            <person name="Karabika E."/>
            <person name="Karaffa L."/>
            <person name="Karanyi Z."/>
            <person name="Krasevec N."/>
            <person name="Kuo A."/>
            <person name="Kusch H."/>
            <person name="LaButti K."/>
            <person name="Lagendijk E.L."/>
            <person name="Lapidus A."/>
            <person name="Levasseur A."/>
            <person name="Lindquist E."/>
            <person name="Lipzen A."/>
            <person name="Logrieco A.F."/>
            <person name="MacCabe A."/>
            <person name="Maekelae M.R."/>
            <person name="Malavazi I."/>
            <person name="Melin P."/>
            <person name="Meyer V."/>
            <person name="Mielnichuk N."/>
            <person name="Miskei M."/>
            <person name="Molnar A.P."/>
            <person name="Mule G."/>
            <person name="Ngan C.Y."/>
            <person name="Orejas M."/>
            <person name="Orosz E."/>
            <person name="Ouedraogo J.P."/>
            <person name="Overkamp K.M."/>
            <person name="Park H.-S."/>
            <person name="Perrone G."/>
            <person name="Piumi F."/>
            <person name="Punt P.J."/>
            <person name="Ram A.F."/>
            <person name="Ramon A."/>
            <person name="Rauscher S."/>
            <person name="Record E."/>
            <person name="Riano-Pachon D.M."/>
            <person name="Robert V."/>
            <person name="Roehrig J."/>
            <person name="Ruller R."/>
            <person name="Salamov A."/>
            <person name="Salih N.S."/>
            <person name="Samson R.A."/>
            <person name="Sandor E."/>
            <person name="Sanguinetti M."/>
            <person name="Schuetze T."/>
            <person name="Sepcic K."/>
            <person name="Shelest E."/>
            <person name="Sherlock G."/>
            <person name="Sophianopoulou V."/>
            <person name="Squina F.M."/>
            <person name="Sun H."/>
            <person name="Susca A."/>
            <person name="Todd R.B."/>
            <person name="Tsang A."/>
            <person name="Unkles S.E."/>
            <person name="van de Wiele N."/>
            <person name="van Rossen-Uffink D."/>
            <person name="Oliveira J.V."/>
            <person name="Vesth T.C."/>
            <person name="Visser J."/>
            <person name="Yu J.-H."/>
            <person name="Zhou M."/>
            <person name="Andersen M.R."/>
            <person name="Archer D.B."/>
            <person name="Baker S.E."/>
            <person name="Benoit I."/>
            <person name="Brakhage A.A."/>
            <person name="Braus G.H."/>
            <person name="Fischer R."/>
            <person name="Frisvad J.C."/>
            <person name="Goldman G.H."/>
            <person name="Houbraken J."/>
            <person name="Oakley B."/>
            <person name="Pocsi I."/>
            <person name="Scazzocchio C."/>
            <person name="Seiboth B."/>
            <person name="vanKuyk P.A."/>
            <person name="Wortman J."/>
            <person name="Dyer P.S."/>
            <person name="Grigoriev I.V."/>
        </authorList>
    </citation>
    <scope>NUCLEOTIDE SEQUENCE [LARGE SCALE GENOMIC DNA]</scope>
    <source>
        <strain evidence="3">ATCC 16872 / CBS 172.66 / WB 5094</strain>
    </source>
</reference>
<feature type="region of interest" description="Disordered" evidence="1">
    <location>
        <begin position="1"/>
        <end position="75"/>
    </location>
</feature>
<name>A0A1L9X3I7_ASPA1</name>
<dbReference type="GeneID" id="30969557"/>
<dbReference type="OMA" id="GTFSRCF"/>
<dbReference type="VEuPathDB" id="FungiDB:ASPACDRAFT_113663"/>
<gene>
    <name evidence="2" type="ORF">ASPACDRAFT_113663</name>
</gene>
<proteinExistence type="predicted"/>
<evidence type="ECO:0000256" key="1">
    <source>
        <dbReference type="SAM" id="MobiDB-lite"/>
    </source>
</evidence>
<evidence type="ECO:0000313" key="2">
    <source>
        <dbReference type="EMBL" id="OJK03040.1"/>
    </source>
</evidence>
<dbReference type="OrthoDB" id="2103031at2759"/>
<dbReference type="AlphaFoldDB" id="A0A1L9X3I7"/>
<dbReference type="EMBL" id="KV878972">
    <property type="protein sequence ID" value="OJK03040.1"/>
    <property type="molecule type" value="Genomic_DNA"/>
</dbReference>
<feature type="compositionally biased region" description="Basic and acidic residues" evidence="1">
    <location>
        <begin position="12"/>
        <end position="31"/>
    </location>
</feature>
<accession>A0A1L9X3I7</accession>
<dbReference type="STRING" id="690307.A0A1L9X3I7"/>